<feature type="compositionally biased region" description="Polar residues" evidence="1">
    <location>
        <begin position="302"/>
        <end position="313"/>
    </location>
</feature>
<feature type="region of interest" description="Disordered" evidence="1">
    <location>
        <begin position="49"/>
        <end position="235"/>
    </location>
</feature>
<name>A0A4Z1J7P0_9HELO</name>
<dbReference type="AlphaFoldDB" id="A0A4Z1J7P0"/>
<keyword evidence="3" id="KW-1185">Reference proteome</keyword>
<reference evidence="2 3" key="1">
    <citation type="submission" date="2017-12" db="EMBL/GenBank/DDBJ databases">
        <title>Comparative genomics of Botrytis spp.</title>
        <authorList>
            <person name="Valero-Jimenez C.A."/>
            <person name="Tapia P."/>
            <person name="Veloso J."/>
            <person name="Silva-Moreno E."/>
            <person name="Staats M."/>
            <person name="Valdes J.H."/>
            <person name="Van Kan J.A.L."/>
        </authorList>
    </citation>
    <scope>NUCLEOTIDE SEQUENCE [LARGE SCALE GENOMIC DNA]</scope>
    <source>
        <strain evidence="2 3">Be9601</strain>
    </source>
</reference>
<feature type="compositionally biased region" description="Basic residues" evidence="1">
    <location>
        <begin position="365"/>
        <end position="374"/>
    </location>
</feature>
<evidence type="ECO:0000313" key="3">
    <source>
        <dbReference type="Proteomes" id="UP000297229"/>
    </source>
</evidence>
<sequence>MLKYNMSSSGLKHCEQKRDGAECGEAIPLSQTMCAGCFHHACASYTEWGQSLDNKPKPKKPTGTDNKAVPTSHKQQMPRDTKETSKTDPGPQKYLRPSDHRTKTDRSKRSSRKKTSQNSPQTQTPKKHHSRKSNHIQGTQGHYHLGSSGRNGQLDKYGRPLQQNYGGHQSRESNFRSGDIQGTYNHGPDRNTMNLPPLNLSDRIAPSSRPTNNDHPLNLSDRIAPSSRPTNNDHLPSIRELLRSPAQHLYYPVQTLGIPDPRPPAEYNVPAAQLYSGTTSQPQHYPASELRSREAPHHPSDTGRSQESGSQKYPLNTNQLYALNHGGNKGMDSMQQFPAVIPTSMQRSLPPSGRPGRDMATSSSRRARTYKPRRKQEPRERSKSYSSDEFAFMPPQQPSQGYSESLRYHATVKSPQVVVEDNSRATEKMPADSDMECLLPTCKTRISKDASFGACESHRDQLSTWDFSYCEVEMERASKGEDFFPNGQCRHRKPLPKNRWCEHHKYKSYRWRDEFLASDCGKNGKWFKGRHTGTAHFPSDYGSSGVGPSVRKGRTKLIR</sequence>
<evidence type="ECO:0000313" key="2">
    <source>
        <dbReference type="EMBL" id="TGO67562.1"/>
    </source>
</evidence>
<organism evidence="2 3">
    <name type="scientific">Botrytis elliptica</name>
    <dbReference type="NCBI Taxonomy" id="278938"/>
    <lineage>
        <taxon>Eukaryota</taxon>
        <taxon>Fungi</taxon>
        <taxon>Dikarya</taxon>
        <taxon>Ascomycota</taxon>
        <taxon>Pezizomycotina</taxon>
        <taxon>Leotiomycetes</taxon>
        <taxon>Helotiales</taxon>
        <taxon>Sclerotiniaceae</taxon>
        <taxon>Botrytis</taxon>
    </lineage>
</organism>
<feature type="region of interest" description="Disordered" evidence="1">
    <location>
        <begin position="344"/>
        <end position="402"/>
    </location>
</feature>
<dbReference type="EMBL" id="PQXM01000880">
    <property type="protein sequence ID" value="TGO67562.1"/>
    <property type="molecule type" value="Genomic_DNA"/>
</dbReference>
<comment type="caution">
    <text evidence="2">The sequence shown here is derived from an EMBL/GenBank/DDBJ whole genome shotgun (WGS) entry which is preliminary data.</text>
</comment>
<accession>A0A4Z1J7P0</accession>
<feature type="region of interest" description="Disordered" evidence="1">
    <location>
        <begin position="277"/>
        <end position="313"/>
    </location>
</feature>
<feature type="compositionally biased region" description="Basic and acidic residues" evidence="1">
    <location>
        <begin position="96"/>
        <end position="108"/>
    </location>
</feature>
<proteinExistence type="predicted"/>
<feature type="compositionally biased region" description="Basic residues" evidence="1">
    <location>
        <begin position="125"/>
        <end position="134"/>
    </location>
</feature>
<protein>
    <submittedName>
        <fullName evidence="2">Uncharacterized protein</fullName>
    </submittedName>
</protein>
<feature type="region of interest" description="Disordered" evidence="1">
    <location>
        <begin position="538"/>
        <end position="559"/>
    </location>
</feature>
<dbReference type="Proteomes" id="UP000297229">
    <property type="component" value="Unassembled WGS sequence"/>
</dbReference>
<gene>
    <name evidence="2" type="ORF">BELL_0882g00030</name>
</gene>
<feature type="compositionally biased region" description="Basic and acidic residues" evidence="1">
    <location>
        <begin position="77"/>
        <end position="86"/>
    </location>
</feature>
<evidence type="ECO:0000256" key="1">
    <source>
        <dbReference type="SAM" id="MobiDB-lite"/>
    </source>
</evidence>
<feature type="compositionally biased region" description="Basic and acidic residues" evidence="1">
    <location>
        <begin position="290"/>
        <end position="301"/>
    </location>
</feature>